<feature type="transmembrane region" description="Helical" evidence="1">
    <location>
        <begin position="180"/>
        <end position="208"/>
    </location>
</feature>
<feature type="transmembrane region" description="Helical" evidence="1">
    <location>
        <begin position="135"/>
        <end position="159"/>
    </location>
</feature>
<reference evidence="2 3" key="1">
    <citation type="submission" date="2020-08" db="EMBL/GenBank/DDBJ databases">
        <title>Genomic Encyclopedia of Type Strains, Phase IV (KMG-IV): sequencing the most valuable type-strain genomes for metagenomic binning, comparative biology and taxonomic classification.</title>
        <authorList>
            <person name="Goeker M."/>
        </authorList>
    </citation>
    <scope>NUCLEOTIDE SEQUENCE [LARGE SCALE GENOMIC DNA]</scope>
    <source>
        <strain evidence="2 3">DSM 101806</strain>
    </source>
</reference>
<evidence type="ECO:0000313" key="2">
    <source>
        <dbReference type="EMBL" id="MBB4097403.1"/>
    </source>
</evidence>
<feature type="transmembrane region" description="Helical" evidence="1">
    <location>
        <begin position="66"/>
        <end position="89"/>
    </location>
</feature>
<feature type="transmembrane region" description="Helical" evidence="1">
    <location>
        <begin position="28"/>
        <end position="46"/>
    </location>
</feature>
<gene>
    <name evidence="2" type="ORF">GGR46_000936</name>
</gene>
<accession>A0A7W6NVQ3</accession>
<evidence type="ECO:0008006" key="4">
    <source>
        <dbReference type="Google" id="ProtNLM"/>
    </source>
</evidence>
<evidence type="ECO:0000256" key="1">
    <source>
        <dbReference type="SAM" id="Phobius"/>
    </source>
</evidence>
<feature type="transmembrane region" description="Helical" evidence="1">
    <location>
        <begin position="110"/>
        <end position="129"/>
    </location>
</feature>
<organism evidence="2 3">
    <name type="scientific">Sphingomonas kyeonggiensis</name>
    <dbReference type="NCBI Taxonomy" id="1268553"/>
    <lineage>
        <taxon>Bacteria</taxon>
        <taxon>Pseudomonadati</taxon>
        <taxon>Pseudomonadota</taxon>
        <taxon>Alphaproteobacteria</taxon>
        <taxon>Sphingomonadales</taxon>
        <taxon>Sphingomonadaceae</taxon>
        <taxon>Sphingomonas</taxon>
    </lineage>
</organism>
<dbReference type="EMBL" id="JACIEH010000001">
    <property type="protein sequence ID" value="MBB4097403.1"/>
    <property type="molecule type" value="Genomic_DNA"/>
</dbReference>
<keyword evidence="3" id="KW-1185">Reference proteome</keyword>
<protein>
    <recommendedName>
        <fullName evidence="4">Glycerophosphoryl diester phosphodiesterase membrane domain-containing protein</fullName>
    </recommendedName>
</protein>
<dbReference type="Proteomes" id="UP000557392">
    <property type="component" value="Unassembled WGS sequence"/>
</dbReference>
<keyword evidence="1" id="KW-0472">Membrane</keyword>
<proteinExistence type="predicted"/>
<evidence type="ECO:0000313" key="3">
    <source>
        <dbReference type="Proteomes" id="UP000557392"/>
    </source>
</evidence>
<comment type="caution">
    <text evidence="2">The sequence shown here is derived from an EMBL/GenBank/DDBJ whole genome shotgun (WGS) entry which is preliminary data.</text>
</comment>
<keyword evidence="1" id="KW-0812">Transmembrane</keyword>
<sequence length="260" mass="27668">MAESGFGGARFEIGAVISRAFETIGSNILLFCGLALVLAGIPQFLFEFWRVTNFTLAYNGMDPSYYLSPSYLGMSGATWLVSIVTGAILQASLTRATVMHLSGETPRFGQCLAVGISMILPMIAIGLLAGIGVGIAMLFLIVPGIILWLVWAVVTPAYVQEKVGIFEAFGRSAALTSGARWRIFLTMLVVLVLLWVLSIPVGFLTMAMMATGNAFLIALVTGALSALSSMILVATQASIYVELRQLKEGVAPSDLEAIFA</sequence>
<dbReference type="RefSeq" id="WP_183995014.1">
    <property type="nucleotide sequence ID" value="NZ_JACIEH010000001.1"/>
</dbReference>
<dbReference type="AlphaFoldDB" id="A0A7W6NVQ3"/>
<name>A0A7W6NVQ3_9SPHN</name>
<keyword evidence="1" id="KW-1133">Transmembrane helix</keyword>
<feature type="transmembrane region" description="Helical" evidence="1">
    <location>
        <begin position="214"/>
        <end position="234"/>
    </location>
</feature>